<reference evidence="3 4" key="1">
    <citation type="submission" date="2019-11" db="EMBL/GenBank/DDBJ databases">
        <authorList>
            <person name="Li X."/>
        </authorList>
    </citation>
    <scope>NUCLEOTIDE SEQUENCE [LARGE SCALE GENOMIC DNA]</scope>
    <source>
        <strain evidence="3 4">L9</strain>
    </source>
</reference>
<feature type="compositionally biased region" description="Basic and acidic residues" evidence="1">
    <location>
        <begin position="186"/>
        <end position="195"/>
    </location>
</feature>
<name>A0A6N8FBM9_9BACI</name>
<dbReference type="Pfam" id="PF01476">
    <property type="entry name" value="LysM"/>
    <property type="match status" value="1"/>
</dbReference>
<dbReference type="NCBIfam" id="TIGR02907">
    <property type="entry name" value="spore_VI_D"/>
    <property type="match status" value="1"/>
</dbReference>
<organism evidence="3 4">
    <name type="scientific">Ornithinibacillus caprae</name>
    <dbReference type="NCBI Taxonomy" id="2678566"/>
    <lineage>
        <taxon>Bacteria</taxon>
        <taxon>Bacillati</taxon>
        <taxon>Bacillota</taxon>
        <taxon>Bacilli</taxon>
        <taxon>Bacillales</taxon>
        <taxon>Bacillaceae</taxon>
        <taxon>Ornithinibacillus</taxon>
    </lineage>
</organism>
<evidence type="ECO:0000259" key="2">
    <source>
        <dbReference type="PROSITE" id="PS51782"/>
    </source>
</evidence>
<dbReference type="CDD" id="cd00118">
    <property type="entry name" value="LysM"/>
    <property type="match status" value="1"/>
</dbReference>
<accession>A0A6N8FBM9</accession>
<dbReference type="PROSITE" id="PS51782">
    <property type="entry name" value="LYSM"/>
    <property type="match status" value="1"/>
</dbReference>
<evidence type="ECO:0000313" key="4">
    <source>
        <dbReference type="Proteomes" id="UP000469125"/>
    </source>
</evidence>
<dbReference type="SMART" id="SM00257">
    <property type="entry name" value="LysM"/>
    <property type="match status" value="1"/>
</dbReference>
<feature type="region of interest" description="Disordered" evidence="1">
    <location>
        <begin position="155"/>
        <end position="225"/>
    </location>
</feature>
<feature type="compositionally biased region" description="Basic and acidic residues" evidence="1">
    <location>
        <begin position="280"/>
        <end position="294"/>
    </location>
</feature>
<keyword evidence="4" id="KW-1185">Reference proteome</keyword>
<dbReference type="EMBL" id="WOCA01000001">
    <property type="protein sequence ID" value="MUK86963.1"/>
    <property type="molecule type" value="Genomic_DNA"/>
</dbReference>
<dbReference type="Pfam" id="PF20918">
    <property type="entry name" value="SPOCS_spoVID-N"/>
    <property type="match status" value="1"/>
</dbReference>
<dbReference type="Gene3D" id="3.10.350.10">
    <property type="entry name" value="LysM domain"/>
    <property type="match status" value="1"/>
</dbReference>
<comment type="caution">
    <text evidence="3">The sequence shown here is derived from an EMBL/GenBank/DDBJ whole genome shotgun (WGS) entry which is preliminary data.</text>
</comment>
<proteinExistence type="predicted"/>
<feature type="compositionally biased region" description="Polar residues" evidence="1">
    <location>
        <begin position="204"/>
        <end position="215"/>
    </location>
</feature>
<dbReference type="AlphaFoldDB" id="A0A6N8FBM9"/>
<dbReference type="InterPro" id="IPR018392">
    <property type="entry name" value="LysM"/>
</dbReference>
<dbReference type="SUPFAM" id="SSF54106">
    <property type="entry name" value="LysM domain"/>
    <property type="match status" value="1"/>
</dbReference>
<gene>
    <name evidence="3" type="primary">spoVID</name>
    <name evidence="3" type="ORF">GMD78_00920</name>
</gene>
<dbReference type="InterPro" id="IPR036779">
    <property type="entry name" value="LysM_dom_sf"/>
</dbReference>
<evidence type="ECO:0000256" key="1">
    <source>
        <dbReference type="SAM" id="MobiDB-lite"/>
    </source>
</evidence>
<feature type="region of interest" description="Disordered" evidence="1">
    <location>
        <begin position="239"/>
        <end position="294"/>
    </location>
</feature>
<dbReference type="InterPro" id="IPR014256">
    <property type="entry name" value="Spore_VI_D"/>
</dbReference>
<dbReference type="Proteomes" id="UP000469125">
    <property type="component" value="Unassembled WGS sequence"/>
</dbReference>
<sequence length="363" mass="41691">MLKGGSHLSNDQSVFSFELNESLYFERGQEVGEIMGISLEPEISIQPFNEYISIRGVVELQGSYLKADHEQGENEEDYFTEGYHSKRYMERVVDTDQGSAEFLHRFPVEISVPTYRVEDLDDVTVMITSFDYELPEPNQLQLKSTIEIHGINDQVEESRNEDYSVEVTDDNEIEPEEREAEDAFEFEIKKEKEESPDVVESEDLTNTPTLSTSIQGDDEDPEGGRWKYKKQTQSFAEFFNKEDPDSSDSPESVELVAESPDVSSGYLDFEESPSPFESSDLSRESGESSSKEKADLRYLSDMFRNEEESYTKMRLCIVQEKDTLESIAERYDTTSIQIVNQNRLTDDHVTEGQLLYIPSKKKD</sequence>
<feature type="compositionally biased region" description="Acidic residues" evidence="1">
    <location>
        <begin position="163"/>
        <end position="185"/>
    </location>
</feature>
<feature type="domain" description="LysM" evidence="2">
    <location>
        <begin position="314"/>
        <end position="357"/>
    </location>
</feature>
<protein>
    <submittedName>
        <fullName evidence="3">Stage VI sporulation protein D</fullName>
    </submittedName>
</protein>
<dbReference type="InterPro" id="IPR048862">
    <property type="entry name" value="SPOCS_spoVID_N"/>
</dbReference>
<evidence type="ECO:0000313" key="3">
    <source>
        <dbReference type="EMBL" id="MUK86963.1"/>
    </source>
</evidence>